<evidence type="ECO:0000313" key="2">
    <source>
        <dbReference type="EMBL" id="ADC65996.1"/>
    </source>
</evidence>
<dbReference type="PANTHER" id="PTHR33933">
    <property type="entry name" value="NUCLEOTIDYLTRANSFERASE"/>
    <property type="match status" value="1"/>
</dbReference>
<dbReference type="OrthoDB" id="9287at2157"/>
<dbReference type="Gene3D" id="3.30.460.10">
    <property type="entry name" value="Beta Polymerase, domain 2"/>
    <property type="match status" value="1"/>
</dbReference>
<dbReference type="InterPro" id="IPR052548">
    <property type="entry name" value="Type_VII_TA_antitoxin"/>
</dbReference>
<dbReference type="HOGENOM" id="CLU_130257_3_2_2"/>
<reference evidence="3" key="1">
    <citation type="submission" date="2010-02" db="EMBL/GenBank/DDBJ databases">
        <title>Complete sequence of Ferroglobus placidus DSM 10642.</title>
        <authorList>
            <consortium name="US DOE Joint Genome Institute"/>
            <person name="Lucas S."/>
            <person name="Copeland A."/>
            <person name="Lapidus A."/>
            <person name="Cheng J.-F."/>
            <person name="Bruce D."/>
            <person name="Goodwin L."/>
            <person name="Pitluck S."/>
            <person name="Saunders E."/>
            <person name="Brettin T."/>
            <person name="Detter J.C."/>
            <person name="Han C."/>
            <person name="Tapia R."/>
            <person name="Larimer F."/>
            <person name="Land M."/>
            <person name="Hauser L."/>
            <person name="Kyrpides N."/>
            <person name="Ivanova N."/>
            <person name="Holmes D."/>
            <person name="Lovley D."/>
            <person name="Kyrpides N."/>
            <person name="Anderson I.J."/>
            <person name="Woyke T."/>
        </authorList>
    </citation>
    <scope>NUCLEOTIDE SEQUENCE [LARGE SCALE GENOMIC DNA]</scope>
    <source>
        <strain evidence="3">DSM 10642 / AEDII12DO</strain>
    </source>
</reference>
<protein>
    <submittedName>
        <fullName evidence="2">DNA polymerase beta domain protein region</fullName>
    </submittedName>
</protein>
<dbReference type="InterPro" id="IPR043519">
    <property type="entry name" value="NT_sf"/>
</dbReference>
<dbReference type="CDD" id="cd05403">
    <property type="entry name" value="NT_KNTase_like"/>
    <property type="match status" value="1"/>
</dbReference>
<dbReference type="Pfam" id="PF01909">
    <property type="entry name" value="NTP_transf_2"/>
    <property type="match status" value="1"/>
</dbReference>
<name>D3RZT3_FERPA</name>
<organism evidence="2 3">
    <name type="scientific">Ferroglobus placidus (strain DSM 10642 / AEDII12DO)</name>
    <dbReference type="NCBI Taxonomy" id="589924"/>
    <lineage>
        <taxon>Archaea</taxon>
        <taxon>Methanobacteriati</taxon>
        <taxon>Methanobacteriota</taxon>
        <taxon>Archaeoglobi</taxon>
        <taxon>Archaeoglobales</taxon>
        <taxon>Archaeoglobaceae</taxon>
        <taxon>Ferroglobus</taxon>
    </lineage>
</organism>
<dbReference type="GO" id="GO:0016779">
    <property type="term" value="F:nucleotidyltransferase activity"/>
    <property type="evidence" value="ECO:0007669"/>
    <property type="project" value="InterPro"/>
</dbReference>
<reference evidence="2 3" key="2">
    <citation type="journal article" date="2011" name="Stand. Genomic Sci.">
        <title>Complete genome sequence of Ferroglobus placidus AEDII12DO.</title>
        <authorList>
            <person name="Anderson I."/>
            <person name="Risso C."/>
            <person name="Holmes D."/>
            <person name="Lucas S."/>
            <person name="Copeland A."/>
            <person name="Lapidus A."/>
            <person name="Cheng J.F."/>
            <person name="Bruce D."/>
            <person name="Goodwin L."/>
            <person name="Pitluck S."/>
            <person name="Saunders E."/>
            <person name="Brettin T."/>
            <person name="Detter J.C."/>
            <person name="Han C."/>
            <person name="Tapia R."/>
            <person name="Larimer F."/>
            <person name="Land M."/>
            <person name="Hauser L."/>
            <person name="Woyke T."/>
            <person name="Lovley D."/>
            <person name="Kyrpides N."/>
            <person name="Ivanova N."/>
        </authorList>
    </citation>
    <scope>NUCLEOTIDE SEQUENCE [LARGE SCALE GENOMIC DNA]</scope>
    <source>
        <strain evidence="3">DSM 10642 / AEDII12DO</strain>
    </source>
</reference>
<sequence length="104" mass="12007">MTAEIIEILKEFKRELTKILGDKLVDVVLFGSYARGGYNEESDVDVLIVVKEKTSIEEENKISKLCLKFLMKYRIVVSAITYPKEIFDLNSSFAREVRRMGVRV</sequence>
<dbReference type="GeneID" id="8779382"/>
<dbReference type="AlphaFoldDB" id="D3RZT3"/>
<gene>
    <name evidence="2" type="ordered locus">Ferp_1853</name>
</gene>
<dbReference type="RefSeq" id="WP_012966335.1">
    <property type="nucleotide sequence ID" value="NC_013849.1"/>
</dbReference>
<dbReference type="STRING" id="589924.Ferp_1853"/>
<feature type="domain" description="Polymerase nucleotidyl transferase" evidence="1">
    <location>
        <begin position="10"/>
        <end position="70"/>
    </location>
</feature>
<evidence type="ECO:0000259" key="1">
    <source>
        <dbReference type="Pfam" id="PF01909"/>
    </source>
</evidence>
<dbReference type="EMBL" id="CP001899">
    <property type="protein sequence ID" value="ADC65996.1"/>
    <property type="molecule type" value="Genomic_DNA"/>
</dbReference>
<accession>D3RZT3</accession>
<keyword evidence="3" id="KW-1185">Reference proteome</keyword>
<evidence type="ECO:0000313" key="3">
    <source>
        <dbReference type="Proteomes" id="UP000002613"/>
    </source>
</evidence>
<dbReference type="SUPFAM" id="SSF81301">
    <property type="entry name" value="Nucleotidyltransferase"/>
    <property type="match status" value="1"/>
</dbReference>
<dbReference type="KEGG" id="fpl:Ferp_1853"/>
<dbReference type="Proteomes" id="UP000002613">
    <property type="component" value="Chromosome"/>
</dbReference>
<proteinExistence type="predicted"/>
<dbReference type="PANTHER" id="PTHR33933:SF1">
    <property type="entry name" value="PROTEIN ADENYLYLTRANSFERASE MNTA-RELATED"/>
    <property type="match status" value="1"/>
</dbReference>
<dbReference type="PaxDb" id="589924-Ferp_1853"/>
<dbReference type="InterPro" id="IPR002934">
    <property type="entry name" value="Polymerase_NTP_transf_dom"/>
</dbReference>
<dbReference type="eggNOG" id="arCOG01201">
    <property type="taxonomic scope" value="Archaea"/>
</dbReference>